<feature type="domain" description="Histidine kinase" evidence="13">
    <location>
        <begin position="337"/>
        <end position="571"/>
    </location>
</feature>
<feature type="transmembrane region" description="Helical" evidence="12">
    <location>
        <begin position="113"/>
        <end position="146"/>
    </location>
</feature>
<dbReference type="SMART" id="SM00388">
    <property type="entry name" value="HisKA"/>
    <property type="match status" value="1"/>
</dbReference>
<dbReference type="Pfam" id="PF13188">
    <property type="entry name" value="PAS_8"/>
    <property type="match status" value="1"/>
</dbReference>
<dbReference type="CDD" id="cd00130">
    <property type="entry name" value="PAS"/>
    <property type="match status" value="1"/>
</dbReference>
<keyword evidence="5" id="KW-0547">Nucleotide-binding</keyword>
<dbReference type="EMBL" id="CP001804">
    <property type="protein sequence ID" value="ACY15659.1"/>
    <property type="molecule type" value="Genomic_DNA"/>
</dbReference>
<dbReference type="InterPro" id="IPR004358">
    <property type="entry name" value="Sig_transdc_His_kin-like_C"/>
</dbReference>
<comment type="subunit">
    <text evidence="9">At low DSF concentrations, interacts with RpfF.</text>
</comment>
<evidence type="ECO:0000256" key="1">
    <source>
        <dbReference type="ARBA" id="ARBA00000085"/>
    </source>
</evidence>
<evidence type="ECO:0000313" key="15">
    <source>
        <dbReference type="EMBL" id="ACY15659.1"/>
    </source>
</evidence>
<dbReference type="Proteomes" id="UP000001880">
    <property type="component" value="Chromosome"/>
</dbReference>
<dbReference type="InterPro" id="IPR000014">
    <property type="entry name" value="PAS"/>
</dbReference>
<feature type="transmembrane region" description="Helical" evidence="12">
    <location>
        <begin position="75"/>
        <end position="93"/>
    </location>
</feature>
<dbReference type="eggNOG" id="COG2205">
    <property type="taxonomic scope" value="Bacteria"/>
</dbReference>
<dbReference type="PANTHER" id="PTHR45339">
    <property type="entry name" value="HYBRID SIGNAL TRANSDUCTION HISTIDINE KINASE J"/>
    <property type="match status" value="1"/>
</dbReference>
<dbReference type="SUPFAM" id="SSF52172">
    <property type="entry name" value="CheY-like"/>
    <property type="match status" value="1"/>
</dbReference>
<dbReference type="FunFam" id="1.10.287.130:FF:000002">
    <property type="entry name" value="Two-component osmosensing histidine kinase"/>
    <property type="match status" value="1"/>
</dbReference>
<dbReference type="GO" id="GO:0005524">
    <property type="term" value="F:ATP binding"/>
    <property type="evidence" value="ECO:0007669"/>
    <property type="project" value="UniProtKB-KW"/>
</dbReference>
<keyword evidence="12" id="KW-1133">Transmembrane helix</keyword>
<dbReference type="GO" id="GO:0000155">
    <property type="term" value="F:phosphorelay sensor kinase activity"/>
    <property type="evidence" value="ECO:0007669"/>
    <property type="project" value="InterPro"/>
</dbReference>
<feature type="transmembrane region" description="Helical" evidence="12">
    <location>
        <begin position="26"/>
        <end position="43"/>
    </location>
</feature>
<protein>
    <recommendedName>
        <fullName evidence="10">Sensory/regulatory protein RpfC</fullName>
        <ecNumber evidence="2">2.7.13.3</ecNumber>
    </recommendedName>
</protein>
<dbReference type="Gene3D" id="3.30.565.10">
    <property type="entry name" value="Histidine kinase-like ATPase, C-terminal domain"/>
    <property type="match status" value="1"/>
</dbReference>
<keyword evidence="8" id="KW-0902">Two-component regulatory system</keyword>
<dbReference type="Gene3D" id="3.30.450.20">
    <property type="entry name" value="PAS domain"/>
    <property type="match status" value="1"/>
</dbReference>
<evidence type="ECO:0000256" key="4">
    <source>
        <dbReference type="ARBA" id="ARBA00022679"/>
    </source>
</evidence>
<dbReference type="Pfam" id="PF00512">
    <property type="entry name" value="HisKA"/>
    <property type="match status" value="1"/>
</dbReference>
<sequence length="859" mass="91918">MIGHRLKAWLIEPSARLEEPDARQRARLFAIGALLLIVGELSGLLLAPFMWPALVPMGALLVFAYALGRSRHYRVGAFLAMLVCVLHPVPNMLVRGIPLHGEIAFLEHAPWLVLAPMLTSVWFSVGAIILVTLLEVVVLVLLTVYLLGSPEPVAQSSLLFLLITGFLTVLAARVREQDRQRVAAQAQQLLESDARYRELFDASVEAMAVCDEGRIVEVNPAFERLFRCRATEAKDQPLAVFVDQALAPSDGAAASIEGSGIRITGRELAVESIGRRPDGASFPVELRRATGRQLGERIVDVVGLRDISAHKRIEATLVEAKELAEAAARAKTTFLTSMSHELRTPMNAIIGMTGLLLDGPLASAQRDYVETIREGGDALLTIINDILDYAQMESGTLRLDCERFDLYRCVESAAELVAAQAAAKQLELDVFLDPALPSFVYGDEARLRQILVEILSNALKFTERGLVRLVAAPGEAPASGGGDRAGAPGADDTAVLSFHVSDTGIGISNAQQADLFQSFRQLDGSRSRSYGGTGLGLAICRYLAEHMGGAIAVDSELGAGATFHVVVRLPADRSATAPYLVASPRLAGRRLLLGEGNAAVRASLRRMAEHWGMEVREAEHLRQLEDSASGPAAVALVAETLPGLDAAGEDIGGQRDALIAAVRAVSGDASLAVVPMGFDGEARGEGGGEPGADQAQPLRLSKPVGWAALRRALDQAVGVRSEVGVAAALQPVARARSASEGLRILVAEDNLVNQRLMRLLLGRLGYRADVVANGREVLDAVRRQRYDVILMDLHMPEMDGMEATSLIRSTLGADSQPRIIAVTADALDETQERCRAVGMDACLTKPVMVDQLTAALSQA</sequence>
<evidence type="ECO:0000256" key="5">
    <source>
        <dbReference type="ARBA" id="ARBA00022741"/>
    </source>
</evidence>
<dbReference type="CDD" id="cd17546">
    <property type="entry name" value="REC_hyHK_CKI1_RcsC-like"/>
    <property type="match status" value="1"/>
</dbReference>
<feature type="transmembrane region" description="Helical" evidence="12">
    <location>
        <begin position="49"/>
        <end position="68"/>
    </location>
</feature>
<dbReference type="PRINTS" id="PR00344">
    <property type="entry name" value="BCTRLSENSOR"/>
</dbReference>
<dbReference type="SUPFAM" id="SSF55874">
    <property type="entry name" value="ATPase domain of HSP90 chaperone/DNA topoisomerase II/histidine kinase"/>
    <property type="match status" value="1"/>
</dbReference>
<feature type="transmembrane region" description="Helical" evidence="12">
    <location>
        <begin position="158"/>
        <end position="174"/>
    </location>
</feature>
<keyword evidence="12" id="KW-0812">Transmembrane</keyword>
<dbReference type="SMART" id="SM00448">
    <property type="entry name" value="REC"/>
    <property type="match status" value="1"/>
</dbReference>
<dbReference type="InterPro" id="IPR011006">
    <property type="entry name" value="CheY-like_superfamily"/>
</dbReference>
<keyword evidence="16" id="KW-1185">Reference proteome</keyword>
<comment type="catalytic activity">
    <reaction evidence="1">
        <text>ATP + protein L-histidine = ADP + protein N-phospho-L-histidine.</text>
        <dbReference type="EC" id="2.7.13.3"/>
    </reaction>
</comment>
<dbReference type="PROSITE" id="PS50110">
    <property type="entry name" value="RESPONSE_REGULATORY"/>
    <property type="match status" value="1"/>
</dbReference>
<dbReference type="PROSITE" id="PS50109">
    <property type="entry name" value="HIS_KIN"/>
    <property type="match status" value="1"/>
</dbReference>
<keyword evidence="4" id="KW-0808">Transferase</keyword>
<feature type="modified residue" description="4-aspartylphosphate" evidence="11">
    <location>
        <position position="792"/>
    </location>
</feature>
<keyword evidence="7" id="KW-0067">ATP-binding</keyword>
<dbReference type="HOGENOM" id="CLU_000445_114_15_7"/>
<dbReference type="InterPro" id="IPR003594">
    <property type="entry name" value="HATPase_dom"/>
</dbReference>
<accession>D0LSG0</accession>
<dbReference type="FunFam" id="3.30.565.10:FF:000010">
    <property type="entry name" value="Sensor histidine kinase RcsC"/>
    <property type="match status" value="1"/>
</dbReference>
<dbReference type="OrthoDB" id="9804645at2"/>
<dbReference type="SMART" id="SM00387">
    <property type="entry name" value="HATPase_c"/>
    <property type="match status" value="1"/>
</dbReference>
<keyword evidence="12" id="KW-0472">Membrane</keyword>
<dbReference type="PANTHER" id="PTHR45339:SF1">
    <property type="entry name" value="HYBRID SIGNAL TRANSDUCTION HISTIDINE KINASE J"/>
    <property type="match status" value="1"/>
</dbReference>
<dbReference type="KEGG" id="hoh:Hoch_3157"/>
<evidence type="ECO:0000256" key="6">
    <source>
        <dbReference type="ARBA" id="ARBA00022777"/>
    </source>
</evidence>
<dbReference type="STRING" id="502025.Hoch_3157"/>
<dbReference type="Gene3D" id="1.10.287.130">
    <property type="match status" value="1"/>
</dbReference>
<keyword evidence="6 15" id="KW-0418">Kinase</keyword>
<dbReference type="InterPro" id="IPR036097">
    <property type="entry name" value="HisK_dim/P_sf"/>
</dbReference>
<dbReference type="CDD" id="cd16922">
    <property type="entry name" value="HATPase_EvgS-ArcB-TorS-like"/>
    <property type="match status" value="1"/>
</dbReference>
<gene>
    <name evidence="15" type="ordered locus">Hoch_3157</name>
</gene>
<dbReference type="Gene3D" id="3.40.50.2300">
    <property type="match status" value="1"/>
</dbReference>
<dbReference type="SUPFAM" id="SSF55785">
    <property type="entry name" value="PYP-like sensor domain (PAS domain)"/>
    <property type="match status" value="1"/>
</dbReference>
<evidence type="ECO:0000256" key="11">
    <source>
        <dbReference type="PROSITE-ProRule" id="PRU00169"/>
    </source>
</evidence>
<dbReference type="eggNOG" id="COG0784">
    <property type="taxonomic scope" value="Bacteria"/>
</dbReference>
<reference evidence="15 16" key="1">
    <citation type="journal article" date="2010" name="Stand. Genomic Sci.">
        <title>Complete genome sequence of Haliangium ochraceum type strain (SMP-2).</title>
        <authorList>
            <consortium name="US DOE Joint Genome Institute (JGI-PGF)"/>
            <person name="Ivanova N."/>
            <person name="Daum C."/>
            <person name="Lang E."/>
            <person name="Abt B."/>
            <person name="Kopitz M."/>
            <person name="Saunders E."/>
            <person name="Lapidus A."/>
            <person name="Lucas S."/>
            <person name="Glavina Del Rio T."/>
            <person name="Nolan M."/>
            <person name="Tice H."/>
            <person name="Copeland A."/>
            <person name="Cheng J.F."/>
            <person name="Chen F."/>
            <person name="Bruce D."/>
            <person name="Goodwin L."/>
            <person name="Pitluck S."/>
            <person name="Mavromatis K."/>
            <person name="Pati A."/>
            <person name="Mikhailova N."/>
            <person name="Chen A."/>
            <person name="Palaniappan K."/>
            <person name="Land M."/>
            <person name="Hauser L."/>
            <person name="Chang Y.J."/>
            <person name="Jeffries C.D."/>
            <person name="Detter J.C."/>
            <person name="Brettin T."/>
            <person name="Rohde M."/>
            <person name="Goker M."/>
            <person name="Bristow J."/>
            <person name="Markowitz V."/>
            <person name="Eisen J.A."/>
            <person name="Hugenholtz P."/>
            <person name="Kyrpides N.C."/>
            <person name="Klenk H.P."/>
        </authorList>
    </citation>
    <scope>NUCLEOTIDE SEQUENCE [LARGE SCALE GENOMIC DNA]</scope>
    <source>
        <strain evidence="16">DSM 14365 / CIP 107738 / JCM 11303 / AJ 13395 / SMP-2</strain>
    </source>
</reference>
<evidence type="ECO:0000256" key="10">
    <source>
        <dbReference type="ARBA" id="ARBA00068150"/>
    </source>
</evidence>
<dbReference type="CDD" id="cd00082">
    <property type="entry name" value="HisKA"/>
    <property type="match status" value="1"/>
</dbReference>
<evidence type="ECO:0000256" key="2">
    <source>
        <dbReference type="ARBA" id="ARBA00012438"/>
    </source>
</evidence>
<dbReference type="RefSeq" id="WP_012828259.1">
    <property type="nucleotide sequence ID" value="NC_013440.1"/>
</dbReference>
<evidence type="ECO:0000256" key="8">
    <source>
        <dbReference type="ARBA" id="ARBA00023012"/>
    </source>
</evidence>
<organism evidence="15 16">
    <name type="scientific">Haliangium ochraceum (strain DSM 14365 / JCM 11303 / SMP-2)</name>
    <dbReference type="NCBI Taxonomy" id="502025"/>
    <lineage>
        <taxon>Bacteria</taxon>
        <taxon>Pseudomonadati</taxon>
        <taxon>Myxococcota</taxon>
        <taxon>Polyangia</taxon>
        <taxon>Haliangiales</taxon>
        <taxon>Kofleriaceae</taxon>
        <taxon>Haliangium</taxon>
    </lineage>
</organism>
<dbReference type="InterPro" id="IPR036890">
    <property type="entry name" value="HATPase_C_sf"/>
</dbReference>
<dbReference type="InterPro" id="IPR003661">
    <property type="entry name" value="HisK_dim/P_dom"/>
</dbReference>
<evidence type="ECO:0000259" key="13">
    <source>
        <dbReference type="PROSITE" id="PS50109"/>
    </source>
</evidence>
<feature type="domain" description="Response regulatory" evidence="14">
    <location>
        <begin position="743"/>
        <end position="859"/>
    </location>
</feature>
<dbReference type="EC" id="2.7.13.3" evidence="2"/>
<dbReference type="AlphaFoldDB" id="D0LSG0"/>
<dbReference type="Pfam" id="PF02518">
    <property type="entry name" value="HATPase_c"/>
    <property type="match status" value="1"/>
</dbReference>
<evidence type="ECO:0000256" key="9">
    <source>
        <dbReference type="ARBA" id="ARBA00064003"/>
    </source>
</evidence>
<evidence type="ECO:0000259" key="14">
    <source>
        <dbReference type="PROSITE" id="PS50110"/>
    </source>
</evidence>
<evidence type="ECO:0000256" key="3">
    <source>
        <dbReference type="ARBA" id="ARBA00022553"/>
    </source>
</evidence>
<dbReference type="InterPro" id="IPR005467">
    <property type="entry name" value="His_kinase_dom"/>
</dbReference>
<keyword evidence="3 11" id="KW-0597">Phosphoprotein</keyword>
<evidence type="ECO:0000256" key="7">
    <source>
        <dbReference type="ARBA" id="ARBA00022840"/>
    </source>
</evidence>
<dbReference type="InterPro" id="IPR035965">
    <property type="entry name" value="PAS-like_dom_sf"/>
</dbReference>
<dbReference type="SMART" id="SM00091">
    <property type="entry name" value="PAS"/>
    <property type="match status" value="1"/>
</dbReference>
<dbReference type="InterPro" id="IPR001789">
    <property type="entry name" value="Sig_transdc_resp-reg_receiver"/>
</dbReference>
<evidence type="ECO:0000256" key="12">
    <source>
        <dbReference type="SAM" id="Phobius"/>
    </source>
</evidence>
<dbReference type="NCBIfam" id="TIGR00229">
    <property type="entry name" value="sensory_box"/>
    <property type="match status" value="1"/>
</dbReference>
<name>D0LSG0_HALO1</name>
<dbReference type="Pfam" id="PF00072">
    <property type="entry name" value="Response_reg"/>
    <property type="match status" value="1"/>
</dbReference>
<dbReference type="SUPFAM" id="SSF47384">
    <property type="entry name" value="Homodimeric domain of signal transducing histidine kinase"/>
    <property type="match status" value="1"/>
</dbReference>
<proteinExistence type="predicted"/>
<evidence type="ECO:0000313" key="16">
    <source>
        <dbReference type="Proteomes" id="UP000001880"/>
    </source>
</evidence>